<dbReference type="RefSeq" id="WP_147849393.1">
    <property type="nucleotide sequence ID" value="NZ_VDUZ01000029.1"/>
</dbReference>
<dbReference type="AlphaFoldDB" id="A0A5C8PHV9"/>
<protein>
    <submittedName>
        <fullName evidence="2">DUF3987 domain-containing protein</fullName>
    </submittedName>
</protein>
<dbReference type="EMBL" id="VDUZ01000029">
    <property type="protein sequence ID" value="TXL72924.1"/>
    <property type="molecule type" value="Genomic_DNA"/>
</dbReference>
<evidence type="ECO:0000256" key="1">
    <source>
        <dbReference type="SAM" id="MobiDB-lite"/>
    </source>
</evidence>
<evidence type="ECO:0000313" key="2">
    <source>
        <dbReference type="EMBL" id="TXL72924.1"/>
    </source>
</evidence>
<dbReference type="InterPro" id="IPR025048">
    <property type="entry name" value="DUF3987"/>
</dbReference>
<dbReference type="Pfam" id="PF13148">
    <property type="entry name" value="DUF3987"/>
    <property type="match status" value="1"/>
</dbReference>
<feature type="region of interest" description="Disordered" evidence="1">
    <location>
        <begin position="231"/>
        <end position="264"/>
    </location>
</feature>
<feature type="region of interest" description="Disordered" evidence="1">
    <location>
        <begin position="188"/>
        <end position="213"/>
    </location>
</feature>
<accession>A0A5C8PHV9</accession>
<feature type="compositionally biased region" description="Basic and acidic residues" evidence="1">
    <location>
        <begin position="191"/>
        <end position="204"/>
    </location>
</feature>
<proteinExistence type="predicted"/>
<reference evidence="2 3" key="1">
    <citation type="submission" date="2019-06" db="EMBL/GenBank/DDBJ databases">
        <title>New taxonomy in bacterial strain CC-CFT640, isolated from vineyard.</title>
        <authorList>
            <person name="Lin S.-Y."/>
            <person name="Tsai C.-F."/>
            <person name="Young C.-C."/>
        </authorList>
    </citation>
    <scope>NUCLEOTIDE SEQUENCE [LARGE SCALE GENOMIC DNA]</scope>
    <source>
        <strain evidence="2 3">CC-CFT640</strain>
    </source>
</reference>
<sequence>MSARDFEALTHSHYGKPLRWWRYGDDFAVASVVARTGRLLALPAVRNGAHCYWGEPAPPLPLYRAATLELRAQAPVLVVQGESAADAAAGLFTDHVCITWAGGGNGVAKADVMPLHGRDVILWPDNDGAGATAMARLATRLRGVARTVVQVAVPQAWPASWNIARPLPAGITAETLRAMLPGMELHGGTSLRREDHDCHPERSEGSPANGAPCVSRRRSLAALGMTMKMCDHPAPTGEAPVTQPVQPEPPSVPPSAPDGAWPAPDRSLLDDRQGDVPAFPVELLPGFWASWCDGAARGHGVPVDYVAMALLSAAAGLIGAARCVGPVPGWTEPCLLWTVLVGPSACGKTAGMDAALHLVRALDRELEPANADLLGRHTVAQEEARWAAFWWRKMMRRAVITNRERPPMPAAVLQAPVFAPRRLVLEGAAVDTVAGALRGNPRGLLLAPDGLAAWLDTVAGAGKADPARAWWLKAWSAGGGPVRRAGDQACGAASVLGAIEPDALAAALAGDDDSVGARLLFAQPGRGPVAVLGEGAAALAAPAQAALRLLRDIPDTPRTLALSAGAQAAFEGFRKMLDIDGLEDAEAAWCSRGPSLVLRLAGIWTFLDWAAQATGNEPRAVGAPALTAASDLWLRYLWPHARSVLGTIGTGGRRRRMRKVLLWIRRRGLAEIGREDVWRHARAARNAPDADLLLDGLVAAGWLRPVDAIRAGRGRPRLRWQVNPGLLDGVTHEA</sequence>
<comment type="caution">
    <text evidence="2">The sequence shown here is derived from an EMBL/GenBank/DDBJ whole genome shotgun (WGS) entry which is preliminary data.</text>
</comment>
<evidence type="ECO:0000313" key="3">
    <source>
        <dbReference type="Proteomes" id="UP000321638"/>
    </source>
</evidence>
<dbReference type="CDD" id="cd00188">
    <property type="entry name" value="TOPRIM"/>
    <property type="match status" value="1"/>
</dbReference>
<feature type="compositionally biased region" description="Pro residues" evidence="1">
    <location>
        <begin position="246"/>
        <end position="256"/>
    </location>
</feature>
<organism evidence="2 3">
    <name type="scientific">Vineibacter terrae</name>
    <dbReference type="NCBI Taxonomy" id="2586908"/>
    <lineage>
        <taxon>Bacteria</taxon>
        <taxon>Pseudomonadati</taxon>
        <taxon>Pseudomonadota</taxon>
        <taxon>Alphaproteobacteria</taxon>
        <taxon>Hyphomicrobiales</taxon>
        <taxon>Vineibacter</taxon>
    </lineage>
</organism>
<dbReference type="OrthoDB" id="5453446at2"/>
<name>A0A5C8PHV9_9HYPH</name>
<gene>
    <name evidence="2" type="ORF">FHP25_23375</name>
</gene>
<dbReference type="Proteomes" id="UP000321638">
    <property type="component" value="Unassembled WGS sequence"/>
</dbReference>
<keyword evidence="3" id="KW-1185">Reference proteome</keyword>